<name>A0A7J8HHX3_MOLMO</name>
<protein>
    <submittedName>
        <fullName evidence="1">Uncharacterized protein</fullName>
    </submittedName>
</protein>
<dbReference type="Proteomes" id="UP000550707">
    <property type="component" value="Unassembled WGS sequence"/>
</dbReference>
<dbReference type="InParanoid" id="A0A7J8HHX3"/>
<accession>A0A7J8HHX3</accession>
<proteinExistence type="predicted"/>
<dbReference type="AlphaFoldDB" id="A0A7J8HHX3"/>
<keyword evidence="2" id="KW-1185">Reference proteome</keyword>
<organism evidence="1 2">
    <name type="scientific">Molossus molossus</name>
    <name type="common">Pallas' mastiff bat</name>
    <name type="synonym">Vespertilio molossus</name>
    <dbReference type="NCBI Taxonomy" id="27622"/>
    <lineage>
        <taxon>Eukaryota</taxon>
        <taxon>Metazoa</taxon>
        <taxon>Chordata</taxon>
        <taxon>Craniata</taxon>
        <taxon>Vertebrata</taxon>
        <taxon>Euteleostomi</taxon>
        <taxon>Mammalia</taxon>
        <taxon>Eutheria</taxon>
        <taxon>Laurasiatheria</taxon>
        <taxon>Chiroptera</taxon>
        <taxon>Yangochiroptera</taxon>
        <taxon>Molossidae</taxon>
        <taxon>Molossus</taxon>
    </lineage>
</organism>
<evidence type="ECO:0000313" key="1">
    <source>
        <dbReference type="EMBL" id="KAF6471631.1"/>
    </source>
</evidence>
<evidence type="ECO:0000313" key="2">
    <source>
        <dbReference type="Proteomes" id="UP000550707"/>
    </source>
</evidence>
<dbReference type="EMBL" id="JACASF010000006">
    <property type="protein sequence ID" value="KAF6471631.1"/>
    <property type="molecule type" value="Genomic_DNA"/>
</dbReference>
<sequence length="165" mass="18202">MRLHCVTDHAWHGRGDTGGQLLIVEPHGRCRQEPQATEEVASSLPRPLTLGVGSPTPLPLAAELLPITHLCSSRAFSRPQRGESLCPPSRDLPIPWWNYNWSPFNGQPGHDCLPRAQVCDLLPLPLRRGEVLKHPTPGGHGPGPHREWFTLPHLISLDSLGGRKM</sequence>
<gene>
    <name evidence="1" type="ORF">HJG59_011009</name>
</gene>
<comment type="caution">
    <text evidence="1">The sequence shown here is derived from an EMBL/GenBank/DDBJ whole genome shotgun (WGS) entry which is preliminary data.</text>
</comment>
<reference evidence="1 2" key="1">
    <citation type="journal article" date="2020" name="Nature">
        <title>Six reference-quality genomes reveal evolution of bat adaptations.</title>
        <authorList>
            <person name="Jebb D."/>
            <person name="Huang Z."/>
            <person name="Pippel M."/>
            <person name="Hughes G.M."/>
            <person name="Lavrichenko K."/>
            <person name="Devanna P."/>
            <person name="Winkler S."/>
            <person name="Jermiin L.S."/>
            <person name="Skirmuntt E.C."/>
            <person name="Katzourakis A."/>
            <person name="Burkitt-Gray L."/>
            <person name="Ray D.A."/>
            <person name="Sullivan K.A.M."/>
            <person name="Roscito J.G."/>
            <person name="Kirilenko B.M."/>
            <person name="Davalos L.M."/>
            <person name="Corthals A.P."/>
            <person name="Power M.L."/>
            <person name="Jones G."/>
            <person name="Ransome R.D."/>
            <person name="Dechmann D.K.N."/>
            <person name="Locatelli A.G."/>
            <person name="Puechmaille S.J."/>
            <person name="Fedrigo O."/>
            <person name="Jarvis E.D."/>
            <person name="Hiller M."/>
            <person name="Vernes S.C."/>
            <person name="Myers E.W."/>
            <person name="Teeling E.C."/>
        </authorList>
    </citation>
    <scope>NUCLEOTIDE SEQUENCE [LARGE SCALE GENOMIC DNA]</scope>
    <source>
        <strain evidence="1">MMolMol1</strain>
        <tissue evidence="1">Muscle</tissue>
    </source>
</reference>